<keyword evidence="3" id="KW-0998">Cell outer membrane</keyword>
<dbReference type="SUPFAM" id="SSF56935">
    <property type="entry name" value="Porins"/>
    <property type="match status" value="1"/>
</dbReference>
<proteinExistence type="predicted"/>
<dbReference type="InterPro" id="IPR036942">
    <property type="entry name" value="Beta-barrel_TonB_sf"/>
</dbReference>
<feature type="domain" description="TonB-dependent receptor-like beta-barrel" evidence="4">
    <location>
        <begin position="210"/>
        <end position="482"/>
    </location>
</feature>
<protein>
    <recommendedName>
        <fullName evidence="4">TonB-dependent receptor-like beta-barrel domain-containing protein</fullName>
    </recommendedName>
</protein>
<evidence type="ECO:0000259" key="4">
    <source>
        <dbReference type="Pfam" id="PF00593"/>
    </source>
</evidence>
<dbReference type="PANTHER" id="PTHR40980:SF4">
    <property type="entry name" value="TONB-DEPENDENT RECEPTOR-LIKE BETA-BARREL DOMAIN-CONTAINING PROTEIN"/>
    <property type="match status" value="1"/>
</dbReference>
<dbReference type="PANTHER" id="PTHR40980">
    <property type="entry name" value="PLUG DOMAIN-CONTAINING PROTEIN"/>
    <property type="match status" value="1"/>
</dbReference>
<reference evidence="5" key="1">
    <citation type="journal article" date="2014" name="Front. Microbiol.">
        <title>High frequency of phylogenetically diverse reductive dehalogenase-homologous genes in deep subseafloor sedimentary metagenomes.</title>
        <authorList>
            <person name="Kawai M."/>
            <person name="Futagami T."/>
            <person name="Toyoda A."/>
            <person name="Takaki Y."/>
            <person name="Nishi S."/>
            <person name="Hori S."/>
            <person name="Arai W."/>
            <person name="Tsubouchi T."/>
            <person name="Morono Y."/>
            <person name="Uchiyama I."/>
            <person name="Ito T."/>
            <person name="Fujiyama A."/>
            <person name="Inagaki F."/>
            <person name="Takami H."/>
        </authorList>
    </citation>
    <scope>NUCLEOTIDE SEQUENCE</scope>
    <source>
        <strain evidence="5">Expedition CK06-06</strain>
    </source>
</reference>
<gene>
    <name evidence="5" type="ORF">S01H1_05964</name>
</gene>
<dbReference type="AlphaFoldDB" id="X0S945"/>
<name>X0S945_9ZZZZ</name>
<keyword evidence="2" id="KW-0472">Membrane</keyword>
<evidence type="ECO:0000256" key="2">
    <source>
        <dbReference type="ARBA" id="ARBA00023136"/>
    </source>
</evidence>
<sequence>MDVISTNQIASIEVTKALTPDMDGDAIGGSVNLVTRSALDYDKRILKISGGTGYSDLMGTPLFQGDFTFMDRFGANKNIGLTLSGNYYNSPRGSDDNEMDWGGEEDTSGNDIDWALQTLDLRDYIVRRDRFGVSSTLDYRLSEDHQFYVRGMFNRRNDWELRRRIRIRPEKGDYIDKTHIEGAELDRQLKDRLEEQQILSIAGGGQHRFGLLDLDYTLSYSFASEDKPDQTDPAFELDEDVDLTLDLSDPDLPKYTITNLASGYEHDPDNWVFDEVAYEEKRTEGIDLMGSLNLKYPFVFGSFTGEAKLGGKYHTTAKERKNFIWEHSWEGEEDVLLTQFVAEDDEEIFILDDEYKVGPSADSKKVRDWFADNRQTDANPGGLLEGELNHEDSDGDNYKAAENVIAYYGMTTLNLNKLMILAGFRHEITTIEYTGNVVEYDADGDYEKTTEVTSDDSYSNILPMVHLRYRLTPQTNIRAALTSG</sequence>
<feature type="non-terminal residue" evidence="5">
    <location>
        <position position="484"/>
    </location>
</feature>
<comment type="subcellular location">
    <subcellularLocation>
        <location evidence="1">Cell outer membrane</location>
    </subcellularLocation>
</comment>
<organism evidence="5">
    <name type="scientific">marine sediment metagenome</name>
    <dbReference type="NCBI Taxonomy" id="412755"/>
    <lineage>
        <taxon>unclassified sequences</taxon>
        <taxon>metagenomes</taxon>
        <taxon>ecological metagenomes</taxon>
    </lineage>
</organism>
<comment type="caution">
    <text evidence="5">The sequence shown here is derived from an EMBL/GenBank/DDBJ whole genome shotgun (WGS) entry which is preliminary data.</text>
</comment>
<dbReference type="InterPro" id="IPR000531">
    <property type="entry name" value="Beta-barrel_TonB"/>
</dbReference>
<evidence type="ECO:0000313" key="5">
    <source>
        <dbReference type="EMBL" id="GAF77519.1"/>
    </source>
</evidence>
<dbReference type="GO" id="GO:0009279">
    <property type="term" value="C:cell outer membrane"/>
    <property type="evidence" value="ECO:0007669"/>
    <property type="project" value="UniProtKB-SubCell"/>
</dbReference>
<dbReference type="EMBL" id="BARS01003098">
    <property type="protein sequence ID" value="GAF77519.1"/>
    <property type="molecule type" value="Genomic_DNA"/>
</dbReference>
<evidence type="ECO:0000256" key="3">
    <source>
        <dbReference type="ARBA" id="ARBA00023237"/>
    </source>
</evidence>
<dbReference type="Gene3D" id="2.40.170.20">
    <property type="entry name" value="TonB-dependent receptor, beta-barrel domain"/>
    <property type="match status" value="1"/>
</dbReference>
<dbReference type="Pfam" id="PF00593">
    <property type="entry name" value="TonB_dep_Rec_b-barrel"/>
    <property type="match status" value="1"/>
</dbReference>
<evidence type="ECO:0000256" key="1">
    <source>
        <dbReference type="ARBA" id="ARBA00004442"/>
    </source>
</evidence>
<accession>X0S945</accession>